<proteinExistence type="predicted"/>
<reference evidence="2" key="1">
    <citation type="journal article" date="2013" name="Genome Announc.">
        <title>Draft genome sequence of the basidiomycetous yeast-like fungus Pseudozyma hubeiensis SY62, which produces an abundant amount of the biosurfactant mannosylerythritol lipids.</title>
        <authorList>
            <person name="Konishi M."/>
            <person name="Hatada Y."/>
            <person name="Horiuchi J."/>
        </authorList>
    </citation>
    <scope>NUCLEOTIDE SEQUENCE [LARGE SCALE GENOMIC DNA]</scope>
    <source>
        <strain evidence="2">SY62</strain>
    </source>
</reference>
<evidence type="ECO:0000313" key="1">
    <source>
        <dbReference type="EMBL" id="GAC96476.1"/>
    </source>
</evidence>
<name>R9P537_PSEHS</name>
<gene>
    <name evidence="1" type="ORF">PHSY_004056</name>
</gene>
<dbReference type="Proteomes" id="UP000014071">
    <property type="component" value="Unassembled WGS sequence"/>
</dbReference>
<dbReference type="EMBL" id="DF238801">
    <property type="protein sequence ID" value="GAC96476.1"/>
    <property type="molecule type" value="Genomic_DNA"/>
</dbReference>
<accession>R9P537</accession>
<dbReference type="HOGENOM" id="CLU_1272781_0_0_1"/>
<dbReference type="GeneID" id="24109342"/>
<evidence type="ECO:0000313" key="2">
    <source>
        <dbReference type="Proteomes" id="UP000014071"/>
    </source>
</evidence>
<dbReference type="AlphaFoldDB" id="R9P537"/>
<sequence length="217" mass="24249">MEKKRRGKGKSNSDAADSEQGFYRLADVLTVQSEGWKRKPAAQQSPSEVDGKPSVLQFKCCSTARRDTSLPHSTRQWRKLRLNSCCAAASFFRDQTKRVDFWSPSNRTEYFRHLQRLASLSTFLNPGLQPPKSLIGSRPHNFGPSKPVIVFTTSPTPFPSQAKSPPSSLRVEFMPTFILAKGSNSIINGLRATSLFSAIMEVERGDEEENHIEGDES</sequence>
<dbReference type="RefSeq" id="XP_012190063.1">
    <property type="nucleotide sequence ID" value="XM_012334673.1"/>
</dbReference>
<protein>
    <submittedName>
        <fullName evidence="1">Uncharacterized protein</fullName>
    </submittedName>
</protein>
<keyword evidence="2" id="KW-1185">Reference proteome</keyword>
<organism evidence="1 2">
    <name type="scientific">Pseudozyma hubeiensis (strain SY62)</name>
    <name type="common">Yeast</name>
    <dbReference type="NCBI Taxonomy" id="1305764"/>
    <lineage>
        <taxon>Eukaryota</taxon>
        <taxon>Fungi</taxon>
        <taxon>Dikarya</taxon>
        <taxon>Basidiomycota</taxon>
        <taxon>Ustilaginomycotina</taxon>
        <taxon>Ustilaginomycetes</taxon>
        <taxon>Ustilaginales</taxon>
        <taxon>Ustilaginaceae</taxon>
        <taxon>Pseudozyma</taxon>
    </lineage>
</organism>